<feature type="domain" description="Glycosyltransferase 2-like" evidence="1">
    <location>
        <begin position="23"/>
        <end position="148"/>
    </location>
</feature>
<organism evidence="2 3">
    <name type="scientific">Mycolicibacterium arabiense</name>
    <dbReference type="NCBI Taxonomy" id="1286181"/>
    <lineage>
        <taxon>Bacteria</taxon>
        <taxon>Bacillati</taxon>
        <taxon>Actinomycetota</taxon>
        <taxon>Actinomycetes</taxon>
        <taxon>Mycobacteriales</taxon>
        <taxon>Mycobacteriaceae</taxon>
        <taxon>Mycolicibacterium</taxon>
    </lineage>
</organism>
<dbReference type="GO" id="GO:0016740">
    <property type="term" value="F:transferase activity"/>
    <property type="evidence" value="ECO:0007669"/>
    <property type="project" value="UniProtKB-KW"/>
</dbReference>
<dbReference type="EMBL" id="AP022593">
    <property type="protein sequence ID" value="BBY51350.1"/>
    <property type="molecule type" value="Genomic_DNA"/>
</dbReference>
<dbReference type="PANTHER" id="PTHR43179:SF7">
    <property type="entry name" value="RHAMNOSYLTRANSFERASE WBBL"/>
    <property type="match status" value="1"/>
</dbReference>
<accession>A0A7I7S4G8</accession>
<dbReference type="Gene3D" id="3.90.550.10">
    <property type="entry name" value="Spore Coat Polysaccharide Biosynthesis Protein SpsA, Chain A"/>
    <property type="match status" value="1"/>
</dbReference>
<dbReference type="Pfam" id="PF00535">
    <property type="entry name" value="Glycos_transf_2"/>
    <property type="match status" value="1"/>
</dbReference>
<keyword evidence="2" id="KW-0808">Transferase</keyword>
<dbReference type="SUPFAM" id="SSF53448">
    <property type="entry name" value="Nucleotide-diphospho-sugar transferases"/>
    <property type="match status" value="1"/>
</dbReference>
<dbReference type="Proteomes" id="UP000467428">
    <property type="component" value="Chromosome"/>
</dbReference>
<reference evidence="2 3" key="1">
    <citation type="journal article" date="2019" name="Emerg. Microbes Infect.">
        <title>Comprehensive subspecies identification of 175 nontuberculous mycobacteria species based on 7547 genomic profiles.</title>
        <authorList>
            <person name="Matsumoto Y."/>
            <person name="Kinjo T."/>
            <person name="Motooka D."/>
            <person name="Nabeya D."/>
            <person name="Jung N."/>
            <person name="Uechi K."/>
            <person name="Horii T."/>
            <person name="Iida T."/>
            <person name="Fujita J."/>
            <person name="Nakamura S."/>
        </authorList>
    </citation>
    <scope>NUCLEOTIDE SEQUENCE [LARGE SCALE GENOMIC DNA]</scope>
    <source>
        <strain evidence="2 3">JCM 18538</strain>
    </source>
</reference>
<dbReference type="AlphaFoldDB" id="A0A7I7S4G8"/>
<sequence>MTSLGTDVADGRFMAAGEHADASIIVVTYNSAADIGPLLDDLRASARLHALRVLVVDNQSSDDTVDVVATYPDALLIESGGNLGYAGGINRALRHTGSCDSVLILNPDLRVRPGAIGRLLEALASDDRVGVVVPRILDHDGQDYPSLRFEPSTMGVVGDSLFGRTLWRGRPCLLSEFDYRSGSYRYAHDVDWATGAAMLIRGEVAHRLGDWDERFFLYSEEIEYFRRVRDSGWVARYEPTAVVEHRLGGSGTSPALAALMAVNRVRYVEMHHGRAYSAVFRAGVALGEVLRSYDRTHRHTLAMVLSRRKWSALPKATTSAEQS</sequence>
<dbReference type="InterPro" id="IPR029044">
    <property type="entry name" value="Nucleotide-diphossugar_trans"/>
</dbReference>
<dbReference type="KEGG" id="marz:MARA_48180"/>
<evidence type="ECO:0000259" key="1">
    <source>
        <dbReference type="Pfam" id="PF00535"/>
    </source>
</evidence>
<evidence type="ECO:0000313" key="2">
    <source>
        <dbReference type="EMBL" id="BBY51350.1"/>
    </source>
</evidence>
<proteinExistence type="predicted"/>
<dbReference type="InterPro" id="IPR001173">
    <property type="entry name" value="Glyco_trans_2-like"/>
</dbReference>
<dbReference type="PANTHER" id="PTHR43179">
    <property type="entry name" value="RHAMNOSYLTRANSFERASE WBBL"/>
    <property type="match status" value="1"/>
</dbReference>
<dbReference type="CDD" id="cd04186">
    <property type="entry name" value="GT_2_like_c"/>
    <property type="match status" value="1"/>
</dbReference>
<name>A0A7I7S4G8_9MYCO</name>
<gene>
    <name evidence="2" type="ORF">MARA_48180</name>
</gene>
<dbReference type="RefSeq" id="WP_163921855.1">
    <property type="nucleotide sequence ID" value="NZ_AP022593.1"/>
</dbReference>
<protein>
    <submittedName>
        <fullName evidence="2">Glycosyl transferase</fullName>
    </submittedName>
</protein>
<keyword evidence="3" id="KW-1185">Reference proteome</keyword>
<geneLocation type="plasmid" evidence="3">
    <name>pjcm18538 dna</name>
</geneLocation>
<evidence type="ECO:0000313" key="3">
    <source>
        <dbReference type="Proteomes" id="UP000467428"/>
    </source>
</evidence>